<dbReference type="SMART" id="SM00268">
    <property type="entry name" value="ACTIN"/>
    <property type="match status" value="1"/>
</dbReference>
<dbReference type="AlphaFoldDB" id="A0A8W8K3Q7"/>
<dbReference type="EnsemblMetazoa" id="G21819.1">
    <property type="protein sequence ID" value="G21819.1:cds"/>
    <property type="gene ID" value="G21819"/>
</dbReference>
<evidence type="ECO:0008006" key="6">
    <source>
        <dbReference type="Google" id="ProtNLM"/>
    </source>
</evidence>
<proteinExistence type="inferred from homology"/>
<sequence>MSDEDNEILETVVIDNGSGTFLAGLSDQVSPRCIIKPNAVGRPKHKTGIIKDDNIIGDRLYPMRNTLSLSYPIERGVVTNWDDMERIWRYMYDQELRIKSEDRPVLIADATLNPAGNREKMLQVMMETFHVPGFLAMNQGLLSLYASGRTTGTVLNVGDGVCHVDTAYEGESELSSRRRIEVAGRDLTLYLQKLLYARGYSFTTAAEIEMVRDIKENLCCVRLHKETDSSKSSTDSPEKSYTLPDGSKLTLNNERFLCPEALLKPSLLGFDFLGIHELVKESIDSCDISSRRSLYNNIILSGASTMFPQLHSRLDIEIRALVSDHLPLRVIAPPERRSSAWIGGAVVSSLSSFDDILISRQEYEEFGPGIVHRKCRYL</sequence>
<evidence type="ECO:0000313" key="5">
    <source>
        <dbReference type="Proteomes" id="UP000005408"/>
    </source>
</evidence>
<organism evidence="4 5">
    <name type="scientific">Magallana gigas</name>
    <name type="common">Pacific oyster</name>
    <name type="synonym">Crassostrea gigas</name>
    <dbReference type="NCBI Taxonomy" id="29159"/>
    <lineage>
        <taxon>Eukaryota</taxon>
        <taxon>Metazoa</taxon>
        <taxon>Spiralia</taxon>
        <taxon>Lophotrochozoa</taxon>
        <taxon>Mollusca</taxon>
        <taxon>Bivalvia</taxon>
        <taxon>Autobranchia</taxon>
        <taxon>Pteriomorphia</taxon>
        <taxon>Ostreida</taxon>
        <taxon>Ostreoidea</taxon>
        <taxon>Ostreidae</taxon>
        <taxon>Magallana</taxon>
    </lineage>
</organism>
<reference evidence="4" key="1">
    <citation type="submission" date="2022-08" db="UniProtKB">
        <authorList>
            <consortium name="EnsemblMetazoa"/>
        </authorList>
    </citation>
    <scope>IDENTIFICATION</scope>
    <source>
        <strain evidence="4">05x7-T-G4-1.051#20</strain>
    </source>
</reference>
<evidence type="ECO:0000256" key="2">
    <source>
        <dbReference type="ARBA" id="ARBA00006752"/>
    </source>
</evidence>
<evidence type="ECO:0000313" key="4">
    <source>
        <dbReference type="EnsemblMetazoa" id="G21819.1:cds"/>
    </source>
</evidence>
<keyword evidence="5" id="KW-1185">Reference proteome</keyword>
<dbReference type="SMR" id="A0A8W8K3Q7"/>
<dbReference type="Gene3D" id="3.30.420.40">
    <property type="match status" value="2"/>
</dbReference>
<dbReference type="GeneID" id="105345343"/>
<dbReference type="FunFam" id="3.30.420.40:FF:000050">
    <property type="entry name" value="Actin, alpha skeletal muscle"/>
    <property type="match status" value="1"/>
</dbReference>
<dbReference type="FunFam" id="3.90.640.10:FF:000007">
    <property type="entry name" value="Actin like 7B"/>
    <property type="match status" value="1"/>
</dbReference>
<dbReference type="InterPro" id="IPR004000">
    <property type="entry name" value="Actin"/>
</dbReference>
<dbReference type="RefSeq" id="XP_034337622.1">
    <property type="nucleotide sequence ID" value="XM_034481731.2"/>
</dbReference>
<dbReference type="PANTHER" id="PTHR11937">
    <property type="entry name" value="ACTIN"/>
    <property type="match status" value="1"/>
</dbReference>
<dbReference type="InterPro" id="IPR043129">
    <property type="entry name" value="ATPase_NBD"/>
</dbReference>
<protein>
    <recommendedName>
        <fullName evidence="6">Actin</fullName>
    </recommendedName>
</protein>
<dbReference type="PRINTS" id="PR00190">
    <property type="entry name" value="ACTIN"/>
</dbReference>
<name>A0A8W8K3Q7_MAGGI</name>
<dbReference type="Pfam" id="PF00022">
    <property type="entry name" value="Actin"/>
    <property type="match status" value="1"/>
</dbReference>
<evidence type="ECO:0000256" key="3">
    <source>
        <dbReference type="RuleBase" id="RU000487"/>
    </source>
</evidence>
<evidence type="ECO:0000256" key="1">
    <source>
        <dbReference type="ARBA" id="ARBA00003520"/>
    </source>
</evidence>
<dbReference type="SUPFAM" id="SSF53067">
    <property type="entry name" value="Actin-like ATPase domain"/>
    <property type="match status" value="2"/>
</dbReference>
<dbReference type="KEGG" id="crg:105345343"/>
<accession>A0A8W8K3Q7</accession>
<comment type="function">
    <text evidence="1">Actins are highly conserved proteins that are involved in various types of cell motility and are ubiquitously expressed in all eukaryotic cells.</text>
</comment>
<dbReference type="FunFam" id="3.30.420.40:FF:000058">
    <property type="entry name" value="Putative actin-related protein 5"/>
    <property type="match status" value="1"/>
</dbReference>
<dbReference type="Gene3D" id="3.90.640.10">
    <property type="entry name" value="Actin, Chain A, domain 4"/>
    <property type="match status" value="1"/>
</dbReference>
<comment type="similarity">
    <text evidence="2 3">Belongs to the actin family.</text>
</comment>
<dbReference type="Proteomes" id="UP000005408">
    <property type="component" value="Unassembled WGS sequence"/>
</dbReference>